<organism evidence="1 2">
    <name type="scientific">Bradyrhizobium archetypum</name>
    <dbReference type="NCBI Taxonomy" id="2721160"/>
    <lineage>
        <taxon>Bacteria</taxon>
        <taxon>Pseudomonadati</taxon>
        <taxon>Pseudomonadota</taxon>
        <taxon>Alphaproteobacteria</taxon>
        <taxon>Hyphomicrobiales</taxon>
        <taxon>Nitrobacteraceae</taxon>
        <taxon>Bradyrhizobium</taxon>
    </lineage>
</organism>
<dbReference type="AlphaFoldDB" id="A0A7Y4LZY6"/>
<sequence>MAPTKKDALGASKKRAAFIGVPIRNDATVAGRSLLEDRSPCRLSIPTAALWPLSNLVGQTVKLHFLVARAPPAIWRSAPGGRRGYQS</sequence>
<reference evidence="1 2" key="1">
    <citation type="submission" date="2020-03" db="EMBL/GenBank/DDBJ databases">
        <title>Bradyrhizobium diversity isolated from nodules of Muelleranthus trifoliolatus.</title>
        <authorList>
            <person name="Klepa M."/>
            <person name="Helene L."/>
            <person name="Hungria M."/>
        </authorList>
    </citation>
    <scope>NUCLEOTIDE SEQUENCE [LARGE SCALE GENOMIC DNA]</scope>
    <source>
        <strain evidence="1 2">WSM 1744</strain>
    </source>
</reference>
<proteinExistence type="predicted"/>
<evidence type="ECO:0000313" key="1">
    <source>
        <dbReference type="EMBL" id="NOJ44819.1"/>
    </source>
</evidence>
<protein>
    <submittedName>
        <fullName evidence="1">Uncharacterized protein</fullName>
    </submittedName>
</protein>
<accession>A0A7Y4LZY6</accession>
<dbReference type="Proteomes" id="UP000528734">
    <property type="component" value="Unassembled WGS sequence"/>
</dbReference>
<comment type="caution">
    <text evidence="1">The sequence shown here is derived from an EMBL/GenBank/DDBJ whole genome shotgun (WGS) entry which is preliminary data.</text>
</comment>
<gene>
    <name evidence="1" type="ORF">HCN50_00900</name>
</gene>
<dbReference type="RefSeq" id="WP_171707744.1">
    <property type="nucleotide sequence ID" value="NZ_JAAVLW010000001.1"/>
</dbReference>
<name>A0A7Y4LZY6_9BRAD</name>
<keyword evidence="2" id="KW-1185">Reference proteome</keyword>
<evidence type="ECO:0000313" key="2">
    <source>
        <dbReference type="Proteomes" id="UP000528734"/>
    </source>
</evidence>
<dbReference type="EMBL" id="JAAVLW010000001">
    <property type="protein sequence ID" value="NOJ44819.1"/>
    <property type="molecule type" value="Genomic_DNA"/>
</dbReference>